<dbReference type="SMART" id="SM00554">
    <property type="entry name" value="FAS1"/>
    <property type="match status" value="2"/>
</dbReference>
<dbReference type="SUPFAM" id="SSF82153">
    <property type="entry name" value="FAS1 domain"/>
    <property type="match status" value="2"/>
</dbReference>
<dbReference type="Pfam" id="PF02469">
    <property type="entry name" value="Fasciclin"/>
    <property type="match status" value="2"/>
</dbReference>
<dbReference type="PANTHER" id="PTHR10900:SF77">
    <property type="entry name" value="FI19380P1"/>
    <property type="match status" value="1"/>
</dbReference>
<protein>
    <recommendedName>
        <fullName evidence="3">FAS1 domain-containing protein</fullName>
    </recommendedName>
</protein>
<keyword evidence="5" id="KW-1185">Reference proteome</keyword>
<name>A0ABR1QSH2_9PEZI</name>
<evidence type="ECO:0000259" key="3">
    <source>
        <dbReference type="PROSITE" id="PS50213"/>
    </source>
</evidence>
<evidence type="ECO:0000256" key="1">
    <source>
        <dbReference type="SAM" id="MobiDB-lite"/>
    </source>
</evidence>
<feature type="chain" id="PRO_5045358298" description="FAS1 domain-containing protein" evidence="2">
    <location>
        <begin position="33"/>
        <end position="386"/>
    </location>
</feature>
<dbReference type="InterPro" id="IPR000782">
    <property type="entry name" value="FAS1_domain"/>
</dbReference>
<evidence type="ECO:0000256" key="2">
    <source>
        <dbReference type="SAM" id="SignalP"/>
    </source>
</evidence>
<sequence>MGGVIGTAASLLRLLGILALLVCSIFSTGVVGQEGKTPGLGEVLAGQKNLTTFYDLIRPPTNEAFERIPLTSLNGLWNPDDAAVAVPILQYHIVAGQFPADAMQPGAPAFNPTYLTSPRWTNLTSGGQLVRADKQPDGFVALTTGSGSRSSLVPLSADGRLRDLHFTGGIVQAVDNLLIPPTALKETLTAYSDLSFLGALYAAGLYDEFAQCGRSGNCTIFAPSVRAFRAVNSTLAGLSRDDLAAVLRYHLVPGQVLTSNLLLNGTVLRPSPSSRQQLQVRRAGNYLYLGSAQLVQQDILFANGAVHLLDNVLNPFLSPRRRRRRRDAQPGARHAAPCLPHRQRRRRVRHRHGSERRRRAPAALHGGAAVHGELPGADGGGERRRG</sequence>
<proteinExistence type="predicted"/>
<reference evidence="4 5" key="1">
    <citation type="submission" date="2023-01" db="EMBL/GenBank/DDBJ databases">
        <title>Analysis of 21 Apiospora genomes using comparative genomics revels a genus with tremendous synthesis potential of carbohydrate active enzymes and secondary metabolites.</title>
        <authorList>
            <person name="Sorensen T."/>
        </authorList>
    </citation>
    <scope>NUCLEOTIDE SEQUENCE [LARGE SCALE GENOMIC DNA]</scope>
    <source>
        <strain evidence="4 5">CBS 24483</strain>
    </source>
</reference>
<dbReference type="InterPro" id="IPR036378">
    <property type="entry name" value="FAS1_dom_sf"/>
</dbReference>
<accession>A0ABR1QSH2</accession>
<feature type="domain" description="FAS1" evidence="3">
    <location>
        <begin position="181"/>
        <end position="313"/>
    </location>
</feature>
<feature type="signal peptide" evidence="2">
    <location>
        <begin position="1"/>
        <end position="32"/>
    </location>
</feature>
<dbReference type="GeneID" id="92072993"/>
<dbReference type="PANTHER" id="PTHR10900">
    <property type="entry name" value="PERIOSTIN-RELATED"/>
    <property type="match status" value="1"/>
</dbReference>
<evidence type="ECO:0000313" key="4">
    <source>
        <dbReference type="EMBL" id="KAK7962884.1"/>
    </source>
</evidence>
<organism evidence="4 5">
    <name type="scientific">Apiospora aurea</name>
    <dbReference type="NCBI Taxonomy" id="335848"/>
    <lineage>
        <taxon>Eukaryota</taxon>
        <taxon>Fungi</taxon>
        <taxon>Dikarya</taxon>
        <taxon>Ascomycota</taxon>
        <taxon>Pezizomycotina</taxon>
        <taxon>Sordariomycetes</taxon>
        <taxon>Xylariomycetidae</taxon>
        <taxon>Amphisphaeriales</taxon>
        <taxon>Apiosporaceae</taxon>
        <taxon>Apiospora</taxon>
    </lineage>
</organism>
<dbReference type="InterPro" id="IPR050904">
    <property type="entry name" value="Adhesion/Biosynth-related"/>
</dbReference>
<dbReference type="Proteomes" id="UP001391051">
    <property type="component" value="Unassembled WGS sequence"/>
</dbReference>
<evidence type="ECO:0000313" key="5">
    <source>
        <dbReference type="Proteomes" id="UP001391051"/>
    </source>
</evidence>
<dbReference type="RefSeq" id="XP_066704995.1">
    <property type="nucleotide sequence ID" value="XM_066839931.1"/>
</dbReference>
<dbReference type="Gene3D" id="2.30.180.10">
    <property type="entry name" value="FAS1 domain"/>
    <property type="match status" value="2"/>
</dbReference>
<dbReference type="EMBL" id="JAQQWE010000002">
    <property type="protein sequence ID" value="KAK7962884.1"/>
    <property type="molecule type" value="Genomic_DNA"/>
</dbReference>
<keyword evidence="2" id="KW-0732">Signal</keyword>
<gene>
    <name evidence="4" type="ORF">PG986_003709</name>
</gene>
<feature type="region of interest" description="Disordered" evidence="1">
    <location>
        <begin position="320"/>
        <end position="386"/>
    </location>
</feature>
<feature type="compositionally biased region" description="Basic residues" evidence="1">
    <location>
        <begin position="341"/>
        <end position="360"/>
    </location>
</feature>
<dbReference type="PROSITE" id="PS50213">
    <property type="entry name" value="FAS1"/>
    <property type="match status" value="1"/>
</dbReference>
<comment type="caution">
    <text evidence="4">The sequence shown here is derived from an EMBL/GenBank/DDBJ whole genome shotgun (WGS) entry which is preliminary data.</text>
</comment>